<evidence type="ECO:0000313" key="1">
    <source>
        <dbReference type="EMBL" id="EMG45303.1"/>
    </source>
</evidence>
<feature type="non-terminal residue" evidence="1">
    <location>
        <position position="1"/>
    </location>
</feature>
<name>M3J0B9_CANMX</name>
<reference evidence="1 2" key="1">
    <citation type="submission" date="2013-02" db="EMBL/GenBank/DDBJ databases">
        <title>Genome sequence of Candida maltosa Xu316, a potential industrial strain for xylitol and ethanol production.</title>
        <authorList>
            <person name="Yu J."/>
            <person name="Wang Q."/>
            <person name="Geng X."/>
            <person name="Bao W."/>
            <person name="He P."/>
            <person name="Cai J."/>
        </authorList>
    </citation>
    <scope>NUCLEOTIDE SEQUENCE [LARGE SCALE GENOMIC DNA]</scope>
    <source>
        <strain evidence="2">Xu316</strain>
    </source>
</reference>
<dbReference type="Proteomes" id="UP000011777">
    <property type="component" value="Unassembled WGS sequence"/>
</dbReference>
<gene>
    <name evidence="1" type="ORF">G210_5036</name>
</gene>
<accession>M3J0B9</accession>
<proteinExistence type="predicted"/>
<keyword evidence="2" id="KW-1185">Reference proteome</keyword>
<evidence type="ECO:0000313" key="2">
    <source>
        <dbReference type="Proteomes" id="UP000011777"/>
    </source>
</evidence>
<dbReference type="AlphaFoldDB" id="M3J0B9"/>
<dbReference type="EMBL" id="AOGT01002604">
    <property type="protein sequence ID" value="EMG45303.1"/>
    <property type="molecule type" value="Genomic_DNA"/>
</dbReference>
<sequence>MTPAYASSIFLFCRTDVSAKEKVSHVLSIVHCSIQ</sequence>
<protein>
    <submittedName>
        <fullName evidence="1">Uncharacterized protein</fullName>
    </submittedName>
</protein>
<dbReference type="HOGENOM" id="CLU_3368413_0_0_1"/>
<organism evidence="1 2">
    <name type="scientific">Candida maltosa (strain Xu316)</name>
    <name type="common">Yeast</name>
    <dbReference type="NCBI Taxonomy" id="1245528"/>
    <lineage>
        <taxon>Eukaryota</taxon>
        <taxon>Fungi</taxon>
        <taxon>Dikarya</taxon>
        <taxon>Ascomycota</taxon>
        <taxon>Saccharomycotina</taxon>
        <taxon>Pichiomycetes</taxon>
        <taxon>Debaryomycetaceae</taxon>
        <taxon>Candida/Lodderomyces clade</taxon>
        <taxon>Candida</taxon>
    </lineage>
</organism>
<comment type="caution">
    <text evidence="1">The sequence shown here is derived from an EMBL/GenBank/DDBJ whole genome shotgun (WGS) entry which is preliminary data.</text>
</comment>